<protein>
    <recommendedName>
        <fullName evidence="1">Peptidase S33 tripeptidyl aminopeptidase-like C-terminal domain-containing protein</fullName>
    </recommendedName>
</protein>
<dbReference type="Proteomes" id="UP000193518">
    <property type="component" value="Unassembled WGS sequence"/>
</dbReference>
<dbReference type="Pfam" id="PF08386">
    <property type="entry name" value="Abhydrolase_4"/>
    <property type="match status" value="1"/>
</dbReference>
<evidence type="ECO:0000313" key="4">
    <source>
        <dbReference type="Proteomes" id="UP000193518"/>
    </source>
</evidence>
<dbReference type="EMBL" id="LWIC01000008">
    <property type="protein sequence ID" value="ORM23709.1"/>
    <property type="molecule type" value="Genomic_DNA"/>
</dbReference>
<comment type="caution">
    <text evidence="3">The sequence shown here is derived from an EMBL/GenBank/DDBJ whole genome shotgun (WGS) entry which is preliminary data.</text>
</comment>
<name>A0AAE5IR08_RHOHA</name>
<evidence type="ECO:0000259" key="1">
    <source>
        <dbReference type="Pfam" id="PF08386"/>
    </source>
</evidence>
<feature type="domain" description="Peptidase S33 tripeptidyl aminopeptidase-like C-terminal" evidence="1">
    <location>
        <begin position="38"/>
        <end position="117"/>
    </location>
</feature>
<dbReference type="EMBL" id="WUXD01000001">
    <property type="protein sequence ID" value="MBM4626047.1"/>
    <property type="molecule type" value="Genomic_DNA"/>
</dbReference>
<dbReference type="InterPro" id="IPR013595">
    <property type="entry name" value="Pept_S33_TAP-like_C"/>
</dbReference>
<gene>
    <name evidence="3" type="ORF">A5N68_18435</name>
    <name evidence="2" type="ORF">GS453_04035</name>
</gene>
<sequence>MGDSTVQLAEHRTINAALNRNPQRRIEFPADSDVPGVSLCSGWPLAAELTAVANTGTDLLIIGHRDESVTPYVWALDAQAAMGGRLLTIEDGVHGSTVGSSCGWLVTDFLRAGQLSQDVCDPT</sequence>
<evidence type="ECO:0000313" key="2">
    <source>
        <dbReference type="EMBL" id="MBM4626047.1"/>
    </source>
</evidence>
<reference evidence="3 4" key="1">
    <citation type="journal article" date="2016" name="Genome Biol. Evol.">
        <title>Pangenome and Phylogenomic Analysis of the Pathogenic Actinobacterium Rhodococcus equi.</title>
        <authorList>
            <person name="Anastasi E."/>
            <person name="MacArthur I."/>
            <person name="Scortti M."/>
            <person name="Alvarez S."/>
            <person name="Giguere S."/>
            <person name="Vazquez-Boland J.A."/>
        </authorList>
    </citation>
    <scope>NUCLEOTIDE SEQUENCE [LARGE SCALE GENOMIC DNA]</scope>
    <source>
        <strain evidence="3 4">PAM1271</strain>
    </source>
</reference>
<dbReference type="Proteomes" id="UP000738270">
    <property type="component" value="Unassembled WGS sequence"/>
</dbReference>
<accession>A0AAE5IR08</accession>
<dbReference type="AlphaFoldDB" id="A0AAE5IR08"/>
<proteinExistence type="predicted"/>
<evidence type="ECO:0000313" key="3">
    <source>
        <dbReference type="EMBL" id="ORM23709.1"/>
    </source>
</evidence>
<dbReference type="RefSeq" id="WP_022595130.1">
    <property type="nucleotide sequence ID" value="NZ_AP025268.1"/>
</dbReference>
<reference evidence="2" key="2">
    <citation type="submission" date="2019-11" db="EMBL/GenBank/DDBJ databases">
        <title>Spread of Macrolides and rifampicin resistant Rhodococcus equi in clinical isolates in the USA.</title>
        <authorList>
            <person name="Alvarez-Narvaez S."/>
            <person name="Huber L."/>
            <person name="Cohen N.D."/>
            <person name="Slovis N."/>
            <person name="Greiter M."/>
            <person name="Giguere S."/>
            <person name="Hart K."/>
        </authorList>
    </citation>
    <scope>NUCLEOTIDE SEQUENCE</scope>
    <source>
        <strain evidence="2">Lh_38</strain>
    </source>
</reference>
<organism evidence="3 4">
    <name type="scientific">Rhodococcus hoagii</name>
    <name type="common">Corynebacterium equii</name>
    <dbReference type="NCBI Taxonomy" id="43767"/>
    <lineage>
        <taxon>Bacteria</taxon>
        <taxon>Bacillati</taxon>
        <taxon>Actinomycetota</taxon>
        <taxon>Actinomycetes</taxon>
        <taxon>Mycobacteriales</taxon>
        <taxon>Nocardiaceae</taxon>
        <taxon>Prescottella</taxon>
    </lineage>
</organism>
<dbReference type="GeneID" id="57577410"/>